<evidence type="ECO:0000313" key="3">
    <source>
        <dbReference type="Proteomes" id="UP001236620"/>
    </source>
</evidence>
<organism evidence="2 3">
    <name type="scientific">Mycoplasma yeatsii</name>
    <dbReference type="NCBI Taxonomy" id="51365"/>
    <lineage>
        <taxon>Bacteria</taxon>
        <taxon>Bacillati</taxon>
        <taxon>Mycoplasmatota</taxon>
        <taxon>Mollicutes</taxon>
        <taxon>Mycoplasmataceae</taxon>
        <taxon>Mycoplasma</taxon>
    </lineage>
</organism>
<reference evidence="2" key="1">
    <citation type="submission" date="2023-07" db="EMBL/GenBank/DDBJ databases">
        <title>Genomic Encyclopedia of Type Strains, Phase IV (KMG-IV): sequencing the most valuable type-strain genomes for metagenomic binning, comparative biology and taxonomic classification.</title>
        <authorList>
            <person name="Goeker M."/>
        </authorList>
    </citation>
    <scope>NUCLEOTIDE SEQUENCE [LARGE SCALE GENOMIC DNA]</scope>
    <source>
        <strain evidence="2">DSM 22019</strain>
    </source>
</reference>
<evidence type="ECO:0000313" key="2">
    <source>
        <dbReference type="EMBL" id="MDQ0567459.1"/>
    </source>
</evidence>
<keyword evidence="1" id="KW-0175">Coiled coil</keyword>
<evidence type="ECO:0000256" key="1">
    <source>
        <dbReference type="SAM" id="Coils"/>
    </source>
</evidence>
<protein>
    <submittedName>
        <fullName evidence="2">Chromosome segregation ATPase</fullName>
    </submittedName>
</protein>
<keyword evidence="3" id="KW-1185">Reference proteome</keyword>
<dbReference type="Proteomes" id="UP001236620">
    <property type="component" value="Unassembled WGS sequence"/>
</dbReference>
<proteinExistence type="predicted"/>
<comment type="caution">
    <text evidence="2">The sequence shown here is derived from an EMBL/GenBank/DDBJ whole genome shotgun (WGS) entry which is preliminary data.</text>
</comment>
<feature type="coiled-coil region" evidence="1">
    <location>
        <begin position="60"/>
        <end position="87"/>
    </location>
</feature>
<gene>
    <name evidence="2" type="ORF">J2Z63_000080</name>
</gene>
<name>A0ABU0NDD3_9MOLU</name>
<accession>A0ABU0NDD3</accession>
<sequence>MKRHLLPIIGSLVIGSAITGGSIYAVKTIRHNAEVERLKKLFNKQMTEAQTLVTTVNGHIRDIKANNKKIKEQLDKIRDKNKENYEQIEKIYQDAVALTSYTLKDAKEQSVTYYLAFYETSSKQIKATTEQTTSLKEGLQQIPTSLDTLLGLGVKSTEKTLIESKQKFEELTNLDKSIALASVVDIILEQSNLGAQKLIDFFQKQLDALKQLREDVNTLNEDTFIQLLQKIQKDINKENWTKEPTLKQLIKIKELLQTVKSEYDIIRQGVVDANKELEEIKGDLDGIISRTERHGEEVPSRQ</sequence>
<dbReference type="RefSeq" id="WP_307443908.1">
    <property type="nucleotide sequence ID" value="NZ_JAUSWP010000001.1"/>
</dbReference>
<dbReference type="EMBL" id="JAUSWP010000001">
    <property type="protein sequence ID" value="MDQ0567459.1"/>
    <property type="molecule type" value="Genomic_DNA"/>
</dbReference>